<keyword evidence="2" id="KW-0479">Metal-binding</keyword>
<dbReference type="EMBL" id="BLKM01010448">
    <property type="protein sequence ID" value="GFG30212.1"/>
    <property type="molecule type" value="Genomic_DNA"/>
</dbReference>
<accession>A0A6L2PGD6</accession>
<dbReference type="InterPro" id="IPR027806">
    <property type="entry name" value="HARBI1_dom"/>
</dbReference>
<dbReference type="Proteomes" id="UP000502823">
    <property type="component" value="Unassembled WGS sequence"/>
</dbReference>
<protein>
    <recommendedName>
        <fullName evidence="3">DDE Tnp4 domain-containing protein</fullName>
    </recommendedName>
</protein>
<gene>
    <name evidence="4" type="ORF">Cfor_11134</name>
</gene>
<sequence length="121" mass="13882">MEFEEEVVLLVLLHEKLTEKKRKHTLLLAVADSNYRFIFVDFGSYGKCSDSSIFKNSALRKRIQENTLNISPGKPLDDTCGPFLLYVFVGDEVFGLSTNLLRPYGGKNLSKKKRIFNYRLS</sequence>
<organism evidence="4 5">
    <name type="scientific">Coptotermes formosanus</name>
    <name type="common">Formosan subterranean termite</name>
    <dbReference type="NCBI Taxonomy" id="36987"/>
    <lineage>
        <taxon>Eukaryota</taxon>
        <taxon>Metazoa</taxon>
        <taxon>Ecdysozoa</taxon>
        <taxon>Arthropoda</taxon>
        <taxon>Hexapoda</taxon>
        <taxon>Insecta</taxon>
        <taxon>Pterygota</taxon>
        <taxon>Neoptera</taxon>
        <taxon>Polyneoptera</taxon>
        <taxon>Dictyoptera</taxon>
        <taxon>Blattodea</taxon>
        <taxon>Blattoidea</taxon>
        <taxon>Termitoidae</taxon>
        <taxon>Rhinotermitidae</taxon>
        <taxon>Coptotermes</taxon>
    </lineage>
</organism>
<keyword evidence="5" id="KW-1185">Reference proteome</keyword>
<evidence type="ECO:0000313" key="4">
    <source>
        <dbReference type="EMBL" id="GFG30212.1"/>
    </source>
</evidence>
<dbReference type="GO" id="GO:0046872">
    <property type="term" value="F:metal ion binding"/>
    <property type="evidence" value="ECO:0007669"/>
    <property type="project" value="UniProtKB-KW"/>
</dbReference>
<name>A0A6L2PGD6_COPFO</name>
<comment type="caution">
    <text evidence="4">The sequence shown here is derived from an EMBL/GenBank/DDBJ whole genome shotgun (WGS) entry which is preliminary data.</text>
</comment>
<comment type="cofactor">
    <cofactor evidence="1">
        <name>a divalent metal cation</name>
        <dbReference type="ChEBI" id="CHEBI:60240"/>
    </cofactor>
</comment>
<dbReference type="Pfam" id="PF13359">
    <property type="entry name" value="DDE_Tnp_4"/>
    <property type="match status" value="1"/>
</dbReference>
<proteinExistence type="predicted"/>
<reference evidence="5" key="1">
    <citation type="submission" date="2020-01" db="EMBL/GenBank/DDBJ databases">
        <title>Draft genome sequence of the Termite Coptotermes fromosanus.</title>
        <authorList>
            <person name="Itakura S."/>
            <person name="Yosikawa Y."/>
            <person name="Umezawa K."/>
        </authorList>
    </citation>
    <scope>NUCLEOTIDE SEQUENCE [LARGE SCALE GENOMIC DNA]</scope>
</reference>
<evidence type="ECO:0000313" key="5">
    <source>
        <dbReference type="Proteomes" id="UP000502823"/>
    </source>
</evidence>
<dbReference type="OrthoDB" id="6627079at2759"/>
<dbReference type="AlphaFoldDB" id="A0A6L2PGD6"/>
<dbReference type="InParanoid" id="A0A6L2PGD6"/>
<feature type="domain" description="DDE Tnp4" evidence="3">
    <location>
        <begin position="19"/>
        <end position="121"/>
    </location>
</feature>
<evidence type="ECO:0000259" key="3">
    <source>
        <dbReference type="Pfam" id="PF13359"/>
    </source>
</evidence>
<evidence type="ECO:0000256" key="2">
    <source>
        <dbReference type="ARBA" id="ARBA00022723"/>
    </source>
</evidence>
<evidence type="ECO:0000256" key="1">
    <source>
        <dbReference type="ARBA" id="ARBA00001968"/>
    </source>
</evidence>